<dbReference type="AlphaFoldDB" id="A0AA86VZJ7"/>
<dbReference type="Proteomes" id="UP001189624">
    <property type="component" value="Chromosome 6"/>
</dbReference>
<protein>
    <submittedName>
        <fullName evidence="1">Uncharacterized protein</fullName>
    </submittedName>
</protein>
<organism evidence="1 2">
    <name type="scientific">Sphenostylis stenocarpa</name>
    <dbReference type="NCBI Taxonomy" id="92480"/>
    <lineage>
        <taxon>Eukaryota</taxon>
        <taxon>Viridiplantae</taxon>
        <taxon>Streptophyta</taxon>
        <taxon>Embryophyta</taxon>
        <taxon>Tracheophyta</taxon>
        <taxon>Spermatophyta</taxon>
        <taxon>Magnoliopsida</taxon>
        <taxon>eudicotyledons</taxon>
        <taxon>Gunneridae</taxon>
        <taxon>Pentapetalae</taxon>
        <taxon>rosids</taxon>
        <taxon>fabids</taxon>
        <taxon>Fabales</taxon>
        <taxon>Fabaceae</taxon>
        <taxon>Papilionoideae</taxon>
        <taxon>50 kb inversion clade</taxon>
        <taxon>NPAAA clade</taxon>
        <taxon>indigoferoid/millettioid clade</taxon>
        <taxon>Phaseoleae</taxon>
        <taxon>Sphenostylis</taxon>
    </lineage>
</organism>
<sequence>MLKEVLVGRLSNSREGWGRDLQKHRLDVEVKVAMRLQDKGMEVGPIHSGAPFFQHLHPHHYHVCLCHCGCCCLYLNWFACRDWYYVDPENYWYYCDIVADVN</sequence>
<evidence type="ECO:0000313" key="1">
    <source>
        <dbReference type="EMBL" id="CAJ1965158.1"/>
    </source>
</evidence>
<dbReference type="EMBL" id="OY731403">
    <property type="protein sequence ID" value="CAJ1965158.1"/>
    <property type="molecule type" value="Genomic_DNA"/>
</dbReference>
<evidence type="ECO:0000313" key="2">
    <source>
        <dbReference type="Proteomes" id="UP001189624"/>
    </source>
</evidence>
<keyword evidence="2" id="KW-1185">Reference proteome</keyword>
<gene>
    <name evidence="1" type="ORF">AYBTSS11_LOCUS20693</name>
</gene>
<accession>A0AA86VZJ7</accession>
<proteinExistence type="predicted"/>
<reference evidence="1" key="1">
    <citation type="submission" date="2023-10" db="EMBL/GenBank/DDBJ databases">
        <authorList>
            <person name="Domelevo Entfellner J.-B."/>
        </authorList>
    </citation>
    <scope>NUCLEOTIDE SEQUENCE</scope>
</reference>
<name>A0AA86VZJ7_9FABA</name>
<dbReference type="Gramene" id="rna-AYBTSS11_LOCUS20693">
    <property type="protein sequence ID" value="CAJ1965158.1"/>
    <property type="gene ID" value="gene-AYBTSS11_LOCUS20693"/>
</dbReference>